<evidence type="ECO:0000313" key="17">
    <source>
        <dbReference type="EMBL" id="ANP37331.1"/>
    </source>
</evidence>
<comment type="subunit">
    <text evidence="3 15">Homodimer.</text>
</comment>
<dbReference type="InterPro" id="IPR011650">
    <property type="entry name" value="Peptidase_M20_dimer"/>
</dbReference>
<dbReference type="AlphaFoldDB" id="A0A1B0ZT36"/>
<dbReference type="SUPFAM" id="SSF55031">
    <property type="entry name" value="Bacterial exopeptidase dimerisation domain"/>
    <property type="match status" value="1"/>
</dbReference>
<evidence type="ECO:0000256" key="6">
    <source>
        <dbReference type="ARBA" id="ARBA00022605"/>
    </source>
</evidence>
<dbReference type="NCBIfam" id="TIGR01246">
    <property type="entry name" value="dapE_proteo"/>
    <property type="match status" value="1"/>
</dbReference>
<comment type="similarity">
    <text evidence="2 15">Belongs to the peptidase M20A family. DapE subfamily.</text>
</comment>
<keyword evidence="7 15" id="KW-0479">Metal-binding</keyword>
<feature type="active site" description="Proton acceptor" evidence="15">
    <location>
        <position position="136"/>
    </location>
</feature>
<dbReference type="Pfam" id="PF07687">
    <property type="entry name" value="M20_dimer"/>
    <property type="match status" value="1"/>
</dbReference>
<feature type="active site" evidence="15">
    <location>
        <position position="72"/>
    </location>
</feature>
<dbReference type="InterPro" id="IPR050072">
    <property type="entry name" value="Peptidase_M20A"/>
</dbReference>
<keyword evidence="6 15" id="KW-0028">Amino-acid biosynthesis</keyword>
<evidence type="ECO:0000256" key="8">
    <source>
        <dbReference type="ARBA" id="ARBA00022801"/>
    </source>
</evidence>
<reference evidence="18 20" key="2">
    <citation type="submission" date="2023-02" db="EMBL/GenBank/DDBJ databases">
        <title>Population genomics of bacteria associated with diatom.</title>
        <authorList>
            <person name="Xie J."/>
            <person name="Wang H."/>
        </authorList>
    </citation>
    <scope>NUCLEOTIDE SEQUENCE [LARGE SCALE GENOMIC DNA]</scope>
    <source>
        <strain evidence="18 20">PT47_8</strain>
    </source>
</reference>
<protein>
    <recommendedName>
        <fullName evidence="5 15">Succinyl-diaminopimelate desuccinylase</fullName>
        <shortName evidence="15">SDAP desuccinylase</shortName>
        <ecNumber evidence="4 15">3.5.1.18</ecNumber>
    </recommendedName>
    <alternativeName>
        <fullName evidence="13 15">N-succinyl-LL-2,6-diaminoheptanedioate amidohydrolase</fullName>
    </alternativeName>
</protein>
<feature type="binding site" evidence="15">
    <location>
        <position position="103"/>
    </location>
    <ligand>
        <name>Zn(2+)</name>
        <dbReference type="ChEBI" id="CHEBI:29105"/>
        <label>2</label>
    </ligand>
</feature>
<keyword evidence="9 15" id="KW-0862">Zinc</keyword>
<sequence length="381" mass="40324">MSPTDPARLTADLIRCPSVTPEEGGALELLEQILSAAGFDCARADRGGISNLFARWGAKGHARTFGFNGHTDVVPVGDEAAWTVDPFGAEEKDGILYGRGATDMKSGVAAFAAAAIDFVHTTPPDGAVILTITGDEEGDALDGTTALLDYMQEQGEAMSVCLVGEPTCPNTMGEMIKIGRRGSLSAWFTVTGKQGHSAYPHRANNPLSAMARLMDRLASHELDQGTEHFDASTLAVVTIDTGNPATNVIPAQSRATVNIRFNDAHSGASLTEWLRAEADKVEAEFGTTIDMQVKISGESFITPPGALSDLVSTAVAAETGVTPELSTTGGTSDARFVKSHCPVVEFGLVGKTMHQVDENVEIAQIHQLKAIYSRILKDYFA</sequence>
<evidence type="ECO:0000256" key="7">
    <source>
        <dbReference type="ARBA" id="ARBA00022723"/>
    </source>
</evidence>
<keyword evidence="10 15" id="KW-0220">Diaminopimelate biosynthesis</keyword>
<comment type="pathway">
    <text evidence="1 15">Amino-acid biosynthesis; L-lysine biosynthesis via DAP pathway; LL-2,6-diaminopimelate from (S)-tetrahydrodipicolinate (succinylase route): step 3/3.</text>
</comment>
<evidence type="ECO:0000313" key="19">
    <source>
        <dbReference type="Proteomes" id="UP000092565"/>
    </source>
</evidence>
<evidence type="ECO:0000256" key="4">
    <source>
        <dbReference type="ARBA" id="ARBA00011921"/>
    </source>
</evidence>
<name>A0A1B0ZT36_9RHOB</name>
<evidence type="ECO:0000256" key="13">
    <source>
        <dbReference type="ARBA" id="ARBA00031891"/>
    </source>
</evidence>
<dbReference type="GO" id="GO:0019877">
    <property type="term" value="P:diaminopimelate biosynthetic process"/>
    <property type="evidence" value="ECO:0007669"/>
    <property type="project" value="UniProtKB-UniRule"/>
</dbReference>
<gene>
    <name evidence="15 17" type="primary">dapE</name>
    <name evidence="17" type="ORF">JL2886_02442</name>
    <name evidence="18" type="ORF">PXK24_10410</name>
</gene>
<dbReference type="CDD" id="cd03891">
    <property type="entry name" value="M20_DapE_proteobac"/>
    <property type="match status" value="1"/>
</dbReference>
<dbReference type="Gene3D" id="3.30.70.360">
    <property type="match status" value="1"/>
</dbReference>
<feature type="domain" description="Peptidase M20 dimerisation" evidence="16">
    <location>
        <begin position="178"/>
        <end position="282"/>
    </location>
</feature>
<dbReference type="OrthoDB" id="9809784at2"/>
<dbReference type="PANTHER" id="PTHR43808">
    <property type="entry name" value="ACETYLORNITHINE DEACETYLASE"/>
    <property type="match status" value="1"/>
</dbReference>
<comment type="cofactor">
    <cofactor evidence="15">
        <name>Zn(2+)</name>
        <dbReference type="ChEBI" id="CHEBI:29105"/>
    </cofactor>
    <cofactor evidence="15">
        <name>Co(2+)</name>
        <dbReference type="ChEBI" id="CHEBI:48828"/>
    </cofactor>
    <text evidence="15">Binds 2 Zn(2+) or Co(2+) ions per subunit.</text>
</comment>
<dbReference type="PROSITE" id="PS00759">
    <property type="entry name" value="ARGE_DAPE_CPG2_2"/>
    <property type="match status" value="1"/>
</dbReference>
<dbReference type="EMBL" id="CP015124">
    <property type="protein sequence ID" value="ANP37331.1"/>
    <property type="molecule type" value="Genomic_DNA"/>
</dbReference>
<evidence type="ECO:0000256" key="14">
    <source>
        <dbReference type="ARBA" id="ARBA00051301"/>
    </source>
</evidence>
<keyword evidence="8 15" id="KW-0378">Hydrolase</keyword>
<comment type="catalytic activity">
    <reaction evidence="14 15">
        <text>N-succinyl-(2S,6S)-2,6-diaminopimelate + H2O = (2S,6S)-2,6-diaminopimelate + succinate</text>
        <dbReference type="Rhea" id="RHEA:22608"/>
        <dbReference type="ChEBI" id="CHEBI:15377"/>
        <dbReference type="ChEBI" id="CHEBI:30031"/>
        <dbReference type="ChEBI" id="CHEBI:57609"/>
        <dbReference type="ChEBI" id="CHEBI:58087"/>
        <dbReference type="EC" id="3.5.1.18"/>
    </reaction>
</comment>
<dbReference type="GO" id="GO:0009089">
    <property type="term" value="P:lysine biosynthetic process via diaminopimelate"/>
    <property type="evidence" value="ECO:0007669"/>
    <property type="project" value="UniProtKB-UniRule"/>
</dbReference>
<dbReference type="Proteomes" id="UP000092565">
    <property type="component" value="Chromosome"/>
</dbReference>
<dbReference type="EMBL" id="JARCJK010000004">
    <property type="protein sequence ID" value="MDE4166108.1"/>
    <property type="molecule type" value="Genomic_DNA"/>
</dbReference>
<dbReference type="GO" id="GO:0050897">
    <property type="term" value="F:cobalt ion binding"/>
    <property type="evidence" value="ECO:0007669"/>
    <property type="project" value="UniProtKB-UniRule"/>
</dbReference>
<feature type="binding site" evidence="15">
    <location>
        <position position="165"/>
    </location>
    <ligand>
        <name>Zn(2+)</name>
        <dbReference type="ChEBI" id="CHEBI:29105"/>
        <label>1</label>
    </ligand>
</feature>
<dbReference type="Pfam" id="PF01546">
    <property type="entry name" value="Peptidase_M20"/>
    <property type="match status" value="1"/>
</dbReference>
<evidence type="ECO:0000256" key="10">
    <source>
        <dbReference type="ARBA" id="ARBA00022915"/>
    </source>
</evidence>
<dbReference type="InterPro" id="IPR002933">
    <property type="entry name" value="Peptidase_M20"/>
</dbReference>
<dbReference type="PATRIC" id="fig|60890.4.peg.2369"/>
<proteinExistence type="inferred from homology"/>
<dbReference type="HAMAP" id="MF_01690">
    <property type="entry name" value="DapE"/>
    <property type="match status" value="1"/>
</dbReference>
<evidence type="ECO:0000313" key="20">
    <source>
        <dbReference type="Proteomes" id="UP001218364"/>
    </source>
</evidence>
<dbReference type="GO" id="GO:0006526">
    <property type="term" value="P:L-arginine biosynthetic process"/>
    <property type="evidence" value="ECO:0007669"/>
    <property type="project" value="TreeGrafter"/>
</dbReference>
<evidence type="ECO:0000256" key="11">
    <source>
        <dbReference type="ARBA" id="ARBA00023154"/>
    </source>
</evidence>
<comment type="function">
    <text evidence="15">Catalyzes the hydrolysis of N-succinyl-L,L-diaminopimelic acid (SDAP), forming succinate and LL-2,6-diaminopimelate (DAP), an intermediate involved in the bacterial biosynthesis of lysine and meso-diaminopimelic acid, an essential component of bacterial cell walls.</text>
</comment>
<keyword evidence="12 15" id="KW-0170">Cobalt</keyword>
<dbReference type="InterPro" id="IPR036264">
    <property type="entry name" value="Bact_exopeptidase_dim_dom"/>
</dbReference>
<evidence type="ECO:0000256" key="3">
    <source>
        <dbReference type="ARBA" id="ARBA00011738"/>
    </source>
</evidence>
<dbReference type="RefSeq" id="WP_065272169.1">
    <property type="nucleotide sequence ID" value="NZ_CP015124.1"/>
</dbReference>
<evidence type="ECO:0000256" key="15">
    <source>
        <dbReference type="HAMAP-Rule" id="MF_01690"/>
    </source>
</evidence>
<evidence type="ECO:0000256" key="2">
    <source>
        <dbReference type="ARBA" id="ARBA00006746"/>
    </source>
</evidence>
<evidence type="ECO:0000256" key="12">
    <source>
        <dbReference type="ARBA" id="ARBA00023285"/>
    </source>
</evidence>
<organism evidence="17 19">
    <name type="scientific">Phaeobacter gallaeciensis</name>
    <dbReference type="NCBI Taxonomy" id="60890"/>
    <lineage>
        <taxon>Bacteria</taxon>
        <taxon>Pseudomonadati</taxon>
        <taxon>Pseudomonadota</taxon>
        <taxon>Alphaproteobacteria</taxon>
        <taxon>Rhodobacterales</taxon>
        <taxon>Roseobacteraceae</taxon>
        <taxon>Phaeobacter</taxon>
    </lineage>
</organism>
<keyword evidence="19" id="KW-1185">Reference proteome</keyword>
<evidence type="ECO:0000256" key="5">
    <source>
        <dbReference type="ARBA" id="ARBA00022391"/>
    </source>
</evidence>
<dbReference type="PANTHER" id="PTHR43808:SF31">
    <property type="entry name" value="N-ACETYL-L-CITRULLINE DEACETYLASE"/>
    <property type="match status" value="1"/>
</dbReference>
<dbReference type="NCBIfam" id="NF009557">
    <property type="entry name" value="PRK13009.1"/>
    <property type="match status" value="1"/>
</dbReference>
<dbReference type="GO" id="GO:0008777">
    <property type="term" value="F:acetylornithine deacetylase activity"/>
    <property type="evidence" value="ECO:0007669"/>
    <property type="project" value="TreeGrafter"/>
</dbReference>
<dbReference type="UniPathway" id="UPA00034">
    <property type="reaction ID" value="UER00021"/>
</dbReference>
<evidence type="ECO:0000313" key="18">
    <source>
        <dbReference type="EMBL" id="MDE4166108.1"/>
    </source>
</evidence>
<dbReference type="InterPro" id="IPR001261">
    <property type="entry name" value="ArgE/DapE_CS"/>
</dbReference>
<evidence type="ECO:0000256" key="9">
    <source>
        <dbReference type="ARBA" id="ARBA00022833"/>
    </source>
</evidence>
<dbReference type="GO" id="GO:0009014">
    <property type="term" value="F:succinyl-diaminopimelate desuccinylase activity"/>
    <property type="evidence" value="ECO:0007669"/>
    <property type="project" value="UniProtKB-UniRule"/>
</dbReference>
<feature type="binding site" evidence="15">
    <location>
        <position position="137"/>
    </location>
    <ligand>
        <name>Zn(2+)</name>
        <dbReference type="ChEBI" id="CHEBI:29105"/>
        <label>2</label>
    </ligand>
</feature>
<dbReference type="EC" id="3.5.1.18" evidence="4 15"/>
<feature type="binding site" evidence="15">
    <location>
        <position position="103"/>
    </location>
    <ligand>
        <name>Zn(2+)</name>
        <dbReference type="ChEBI" id="CHEBI:29105"/>
        <label>1</label>
    </ligand>
</feature>
<feature type="binding site" evidence="15">
    <location>
        <position position="70"/>
    </location>
    <ligand>
        <name>Zn(2+)</name>
        <dbReference type="ChEBI" id="CHEBI:29105"/>
        <label>1</label>
    </ligand>
</feature>
<evidence type="ECO:0000256" key="1">
    <source>
        <dbReference type="ARBA" id="ARBA00005130"/>
    </source>
</evidence>
<keyword evidence="11 15" id="KW-0457">Lysine biosynthesis</keyword>
<dbReference type="InterPro" id="IPR005941">
    <property type="entry name" value="DapE_proteobac"/>
</dbReference>
<reference evidence="17 19" key="1">
    <citation type="submission" date="2016-04" db="EMBL/GenBank/DDBJ databases">
        <authorList>
            <person name="Evans L.H."/>
            <person name="Alamgir A."/>
            <person name="Owens N."/>
            <person name="Weber N.D."/>
            <person name="Virtaneva K."/>
            <person name="Barbian K."/>
            <person name="Babar A."/>
            <person name="Rosenke K."/>
        </authorList>
    </citation>
    <scope>NUCLEOTIDE SEQUENCE [LARGE SCALE GENOMIC DNA]</scope>
    <source>
        <strain evidence="17 19">JL2886</strain>
    </source>
</reference>
<feature type="binding site" evidence="15">
    <location>
        <position position="354"/>
    </location>
    <ligand>
        <name>Zn(2+)</name>
        <dbReference type="ChEBI" id="CHEBI:29105"/>
        <label>2</label>
    </ligand>
</feature>
<dbReference type="SUPFAM" id="SSF53187">
    <property type="entry name" value="Zn-dependent exopeptidases"/>
    <property type="match status" value="1"/>
</dbReference>
<dbReference type="Proteomes" id="UP001218364">
    <property type="component" value="Unassembled WGS sequence"/>
</dbReference>
<dbReference type="GO" id="GO:0008270">
    <property type="term" value="F:zinc ion binding"/>
    <property type="evidence" value="ECO:0007669"/>
    <property type="project" value="UniProtKB-UniRule"/>
</dbReference>
<evidence type="ECO:0000259" key="16">
    <source>
        <dbReference type="Pfam" id="PF07687"/>
    </source>
</evidence>
<dbReference type="Gene3D" id="3.40.630.10">
    <property type="entry name" value="Zn peptidases"/>
    <property type="match status" value="1"/>
</dbReference>
<accession>A0A1B0ZT36</accession>